<keyword evidence="13" id="KW-0472">Membrane</keyword>
<dbReference type="AlphaFoldDB" id="T2MFY3"/>
<dbReference type="CDD" id="cd16526">
    <property type="entry name" value="RING-HC_PEX2"/>
    <property type="match status" value="1"/>
</dbReference>
<evidence type="ECO:0000256" key="12">
    <source>
        <dbReference type="ARBA" id="ARBA00022989"/>
    </source>
</evidence>
<dbReference type="InterPro" id="IPR013083">
    <property type="entry name" value="Znf_RING/FYVE/PHD"/>
</dbReference>
<dbReference type="EC" id="2.3.2.36" evidence="17"/>
<comment type="similarity">
    <text evidence="3">Belongs to the pex2/pex10/pex12 family.</text>
</comment>
<feature type="non-terminal residue" evidence="21">
    <location>
        <position position="1"/>
    </location>
</feature>
<dbReference type="Pfam" id="PF14634">
    <property type="entry name" value="zf-RING_5"/>
    <property type="match status" value="1"/>
</dbReference>
<dbReference type="InterPro" id="IPR001841">
    <property type="entry name" value="Znf_RING"/>
</dbReference>
<dbReference type="OrthoDB" id="1701437at2759"/>
<keyword evidence="4" id="KW-0813">Transport</keyword>
<dbReference type="InterPro" id="IPR017907">
    <property type="entry name" value="Znf_RING_CS"/>
</dbReference>
<reference evidence="21" key="1">
    <citation type="journal article" date="2013" name="Genome Biol. Evol.">
        <title>Punctuated emergences of genetic and phenotypic innovations in eumetazoan, bilaterian, euteleostome, and hominidae ancestors.</title>
        <authorList>
            <person name="Wenger Y."/>
            <person name="Galliot B."/>
        </authorList>
    </citation>
    <scope>NUCLEOTIDE SEQUENCE</scope>
    <source>
        <tissue evidence="21">Whole animals</tissue>
    </source>
</reference>
<keyword evidence="5" id="KW-0808">Transferase</keyword>
<dbReference type="Pfam" id="PF04757">
    <property type="entry name" value="Pex2_Pex12"/>
    <property type="match status" value="1"/>
</dbReference>
<dbReference type="GO" id="GO:0061630">
    <property type="term" value="F:ubiquitin protein ligase activity"/>
    <property type="evidence" value="ECO:0007669"/>
    <property type="project" value="UniProtKB-EC"/>
</dbReference>
<dbReference type="GO" id="GO:0016558">
    <property type="term" value="P:protein import into peroxisome matrix"/>
    <property type="evidence" value="ECO:0007669"/>
    <property type="project" value="InterPro"/>
</dbReference>
<comment type="catalytic activity">
    <reaction evidence="16">
        <text>[E2 ubiquitin-conjugating enzyme]-S-ubiquitinyl-L-cysteine + [acceptor protein]-L-cysteine = [E2 ubiquitin-conjugating enzyme]-L-cysteine + [acceptor protein]-S-ubiquitinyl-L-cysteine.</text>
        <dbReference type="EC" id="2.3.2.36"/>
    </reaction>
</comment>
<dbReference type="InterPro" id="IPR006845">
    <property type="entry name" value="Pex_N"/>
</dbReference>
<dbReference type="PROSITE" id="PS00518">
    <property type="entry name" value="ZF_RING_1"/>
    <property type="match status" value="1"/>
</dbReference>
<comment type="subcellular location">
    <subcellularLocation>
        <location evidence="1">Peroxisome membrane</location>
        <topology evidence="1">Multi-pass membrane protein</topology>
    </subcellularLocation>
</comment>
<dbReference type="GO" id="GO:0008270">
    <property type="term" value="F:zinc ion binding"/>
    <property type="evidence" value="ECO:0007669"/>
    <property type="project" value="UniProtKB-KW"/>
</dbReference>
<keyword evidence="12" id="KW-1133">Transmembrane helix</keyword>
<keyword evidence="14" id="KW-0576">Peroxisome</keyword>
<evidence type="ECO:0000256" key="18">
    <source>
        <dbReference type="ARBA" id="ARBA00034543"/>
    </source>
</evidence>
<evidence type="ECO:0000256" key="15">
    <source>
        <dbReference type="ARBA" id="ARBA00032511"/>
    </source>
</evidence>
<keyword evidence="6" id="KW-0812">Transmembrane</keyword>
<dbReference type="InterPro" id="IPR045859">
    <property type="entry name" value="RING-HC_PEX2"/>
</dbReference>
<evidence type="ECO:0000256" key="11">
    <source>
        <dbReference type="ARBA" id="ARBA00022927"/>
    </source>
</evidence>
<dbReference type="PROSITE" id="PS50089">
    <property type="entry name" value="ZF_RING_2"/>
    <property type="match status" value="1"/>
</dbReference>
<keyword evidence="11" id="KW-0653">Protein transport</keyword>
<evidence type="ECO:0000256" key="8">
    <source>
        <dbReference type="ARBA" id="ARBA00022771"/>
    </source>
</evidence>
<keyword evidence="9" id="KW-0833">Ubl conjugation pathway</keyword>
<dbReference type="PANTHER" id="PTHR48178:SF1">
    <property type="entry name" value="PEROXISOME BIOGENESIS FACTOR 2"/>
    <property type="match status" value="1"/>
</dbReference>
<evidence type="ECO:0000313" key="21">
    <source>
        <dbReference type="EMBL" id="CDG71153.1"/>
    </source>
</evidence>
<gene>
    <name evidence="21" type="primary">PEX2</name>
</gene>
<evidence type="ECO:0000256" key="10">
    <source>
        <dbReference type="ARBA" id="ARBA00022833"/>
    </source>
</evidence>
<dbReference type="Gene3D" id="3.30.40.10">
    <property type="entry name" value="Zinc/RING finger domain, C3HC4 (zinc finger)"/>
    <property type="match status" value="1"/>
</dbReference>
<protein>
    <recommendedName>
        <fullName evidence="18">Peroxisome biogenesis factor 2</fullName>
        <ecNumber evidence="17">2.3.2.36</ecNumber>
    </recommendedName>
    <alternativeName>
        <fullName evidence="15">Peroxin-2</fullName>
    </alternativeName>
</protein>
<accession>T2MFY3</accession>
<dbReference type="EMBL" id="HAAD01004921">
    <property type="protein sequence ID" value="CDG71153.1"/>
    <property type="molecule type" value="mRNA"/>
</dbReference>
<dbReference type="PANTHER" id="PTHR48178">
    <property type="entry name" value="PEROXISOME BIOGENESIS FACTOR 2"/>
    <property type="match status" value="1"/>
</dbReference>
<evidence type="ECO:0000256" key="1">
    <source>
        <dbReference type="ARBA" id="ARBA00004585"/>
    </source>
</evidence>
<evidence type="ECO:0000256" key="19">
    <source>
        <dbReference type="PROSITE-ProRule" id="PRU00175"/>
    </source>
</evidence>
<evidence type="ECO:0000256" key="2">
    <source>
        <dbReference type="ARBA" id="ARBA00004906"/>
    </source>
</evidence>
<feature type="domain" description="RING-type" evidence="20">
    <location>
        <begin position="231"/>
        <end position="270"/>
    </location>
</feature>
<evidence type="ECO:0000256" key="14">
    <source>
        <dbReference type="ARBA" id="ARBA00023140"/>
    </source>
</evidence>
<evidence type="ECO:0000256" key="7">
    <source>
        <dbReference type="ARBA" id="ARBA00022723"/>
    </source>
</evidence>
<name>T2MFY3_HYDVU</name>
<evidence type="ECO:0000256" key="16">
    <source>
        <dbReference type="ARBA" id="ARBA00034438"/>
    </source>
</evidence>
<evidence type="ECO:0000256" key="13">
    <source>
        <dbReference type="ARBA" id="ARBA00023136"/>
    </source>
</evidence>
<keyword evidence="10" id="KW-0862">Zinc</keyword>
<evidence type="ECO:0000256" key="9">
    <source>
        <dbReference type="ARBA" id="ARBA00022786"/>
    </source>
</evidence>
<dbReference type="GO" id="GO:0005778">
    <property type="term" value="C:peroxisomal membrane"/>
    <property type="evidence" value="ECO:0007669"/>
    <property type="project" value="UniProtKB-SubCell"/>
</dbReference>
<sequence length="286" mass="34078">SDMNNTGYKALRVTQLDADYLTNQAFRIIKREIKGSLLNKPFTRLLHYEQEIDVLLQFIIWKYSLQKSDSTVGQLYFKMKYVSPNGISERQKLFYFFLNSTRYWIVNRQFDILHVFEKLFKNPHITLIVSKLGTLFQLAEFVNYVLFIKNGEYLNLLDRLFNWKTIRLDKPSPRYIDYTYMRKELLWSKITETIFCVLPFINFPKLYNFFMLIIKYFGFVNSLTDNLELNCNICGEKPTNPQVSNCDHLFCWYCIKGNLLADNSYRCPTCGKNILSIEQFVFEPKI</sequence>
<dbReference type="SUPFAM" id="SSF57850">
    <property type="entry name" value="RING/U-box"/>
    <property type="match status" value="1"/>
</dbReference>
<comment type="pathway">
    <text evidence="2">Protein modification; protein ubiquitination.</text>
</comment>
<keyword evidence="7" id="KW-0479">Metal-binding</keyword>
<evidence type="ECO:0000256" key="5">
    <source>
        <dbReference type="ARBA" id="ARBA00022679"/>
    </source>
</evidence>
<evidence type="ECO:0000256" key="6">
    <source>
        <dbReference type="ARBA" id="ARBA00022692"/>
    </source>
</evidence>
<dbReference type="InterPro" id="IPR025654">
    <property type="entry name" value="PEX2/10"/>
</dbReference>
<evidence type="ECO:0000256" key="17">
    <source>
        <dbReference type="ARBA" id="ARBA00034523"/>
    </source>
</evidence>
<dbReference type="SMART" id="SM00184">
    <property type="entry name" value="RING"/>
    <property type="match status" value="1"/>
</dbReference>
<evidence type="ECO:0000259" key="20">
    <source>
        <dbReference type="PROSITE" id="PS50089"/>
    </source>
</evidence>
<keyword evidence="8 19" id="KW-0863">Zinc-finger</keyword>
<proteinExistence type="evidence at transcript level"/>
<evidence type="ECO:0000256" key="3">
    <source>
        <dbReference type="ARBA" id="ARBA00008704"/>
    </source>
</evidence>
<organism evidence="21">
    <name type="scientific">Hydra vulgaris</name>
    <name type="common">Hydra</name>
    <name type="synonym">Hydra attenuata</name>
    <dbReference type="NCBI Taxonomy" id="6087"/>
    <lineage>
        <taxon>Eukaryota</taxon>
        <taxon>Metazoa</taxon>
        <taxon>Cnidaria</taxon>
        <taxon>Hydrozoa</taxon>
        <taxon>Hydroidolina</taxon>
        <taxon>Anthoathecata</taxon>
        <taxon>Aplanulata</taxon>
        <taxon>Hydridae</taxon>
        <taxon>Hydra</taxon>
    </lineage>
</organism>
<evidence type="ECO:0000256" key="4">
    <source>
        <dbReference type="ARBA" id="ARBA00022448"/>
    </source>
</evidence>